<evidence type="ECO:0000313" key="1">
    <source>
        <dbReference type="EMBL" id="KKN12347.1"/>
    </source>
</evidence>
<proteinExistence type="predicted"/>
<sequence length="216" mass="26117">MVEIKHPLSVIDGRKIPLKNAFSWVLNYYNPHKNVPEIISTVIDSTCSKMIMWDKKDFNKFDVTTNDINTNIKSNSHQSCGDLWKFYTHLFYDIIIYDPPYINLKNRKDSKKYEDIFNYNSMPSIRKLGELTVRSSLSFSKLLKKEGILIAKITDFHFEKRIRGHYDFIRWFSKYFYLWDIIIYRFYKPIPNLNFYKKRCAKTHSYFLIFRKNKLI</sequence>
<name>A0A0F9NK54_9ZZZZ</name>
<dbReference type="AlphaFoldDB" id="A0A0F9NK54"/>
<gene>
    <name evidence="1" type="ORF">LCGC14_1017260</name>
</gene>
<comment type="caution">
    <text evidence="1">The sequence shown here is derived from an EMBL/GenBank/DDBJ whole genome shotgun (WGS) entry which is preliminary data.</text>
</comment>
<organism evidence="1">
    <name type="scientific">marine sediment metagenome</name>
    <dbReference type="NCBI Taxonomy" id="412755"/>
    <lineage>
        <taxon>unclassified sequences</taxon>
        <taxon>metagenomes</taxon>
        <taxon>ecological metagenomes</taxon>
    </lineage>
</organism>
<reference evidence="1" key="1">
    <citation type="journal article" date="2015" name="Nature">
        <title>Complex archaea that bridge the gap between prokaryotes and eukaryotes.</title>
        <authorList>
            <person name="Spang A."/>
            <person name="Saw J.H."/>
            <person name="Jorgensen S.L."/>
            <person name="Zaremba-Niedzwiedzka K."/>
            <person name="Martijn J."/>
            <person name="Lind A.E."/>
            <person name="van Eijk R."/>
            <person name="Schleper C."/>
            <person name="Guy L."/>
            <person name="Ettema T.J."/>
        </authorList>
    </citation>
    <scope>NUCLEOTIDE SEQUENCE</scope>
</reference>
<protein>
    <recommendedName>
        <fullName evidence="2">DNA methylase N-4/N-6 domain-containing protein</fullName>
    </recommendedName>
</protein>
<dbReference type="InterPro" id="IPR029063">
    <property type="entry name" value="SAM-dependent_MTases_sf"/>
</dbReference>
<dbReference type="Gene3D" id="3.40.50.150">
    <property type="entry name" value="Vaccinia Virus protein VP39"/>
    <property type="match status" value="1"/>
</dbReference>
<dbReference type="EMBL" id="LAZR01004040">
    <property type="protein sequence ID" value="KKN12347.1"/>
    <property type="molecule type" value="Genomic_DNA"/>
</dbReference>
<evidence type="ECO:0008006" key="2">
    <source>
        <dbReference type="Google" id="ProtNLM"/>
    </source>
</evidence>
<accession>A0A0F9NK54</accession>
<dbReference type="SUPFAM" id="SSF53335">
    <property type="entry name" value="S-adenosyl-L-methionine-dependent methyltransferases"/>
    <property type="match status" value="1"/>
</dbReference>